<proteinExistence type="predicted"/>
<gene>
    <name evidence="1" type="ORF">XELAEV_18034444mg</name>
</gene>
<dbReference type="AlphaFoldDB" id="A0A974HB93"/>
<dbReference type="EMBL" id="CM004478">
    <property type="protein sequence ID" value="OCT71465.1"/>
    <property type="molecule type" value="Genomic_DNA"/>
</dbReference>
<name>A0A974HB93_XENLA</name>
<dbReference type="Proteomes" id="UP000694892">
    <property type="component" value="Chromosome 7L"/>
</dbReference>
<evidence type="ECO:0000313" key="1">
    <source>
        <dbReference type="EMBL" id="OCT71465.1"/>
    </source>
</evidence>
<sequence length="133" mass="15493">MSFLITRLRGDSWHTAHAQQLTCKYTDINKPSSHTTTYQPATYLLFPFLYHVFMLEMSHGNIACLKAFTLKCRKIPGQSLNNMAVCVHYLHFALCLHPIYNLLYWIHCKAGQFCIRFRLSRCDTLARQEATFS</sequence>
<evidence type="ECO:0000313" key="2">
    <source>
        <dbReference type="Proteomes" id="UP000694892"/>
    </source>
</evidence>
<reference evidence="2" key="1">
    <citation type="journal article" date="2016" name="Nature">
        <title>Genome evolution in the allotetraploid frog Xenopus laevis.</title>
        <authorList>
            <person name="Session A.M."/>
            <person name="Uno Y."/>
            <person name="Kwon T."/>
            <person name="Chapman J.A."/>
            <person name="Toyoda A."/>
            <person name="Takahashi S."/>
            <person name="Fukui A."/>
            <person name="Hikosaka A."/>
            <person name="Suzuki A."/>
            <person name="Kondo M."/>
            <person name="van Heeringen S.J."/>
            <person name="Quigley I."/>
            <person name="Heinz S."/>
            <person name="Ogino H."/>
            <person name="Ochi H."/>
            <person name="Hellsten U."/>
            <person name="Lyons J.B."/>
            <person name="Simakov O."/>
            <person name="Putnam N."/>
            <person name="Stites J."/>
            <person name="Kuroki Y."/>
            <person name="Tanaka T."/>
            <person name="Michiue T."/>
            <person name="Watanabe M."/>
            <person name="Bogdanovic O."/>
            <person name="Lister R."/>
            <person name="Georgiou G."/>
            <person name="Paranjpe S.S."/>
            <person name="van Kruijsbergen I."/>
            <person name="Shu S."/>
            <person name="Carlson J."/>
            <person name="Kinoshita T."/>
            <person name="Ohta Y."/>
            <person name="Mawaribuchi S."/>
            <person name="Jenkins J."/>
            <person name="Grimwood J."/>
            <person name="Schmutz J."/>
            <person name="Mitros T."/>
            <person name="Mozaffari S.V."/>
            <person name="Suzuki Y."/>
            <person name="Haramoto Y."/>
            <person name="Yamamoto T.S."/>
            <person name="Takagi C."/>
            <person name="Heald R."/>
            <person name="Miller K."/>
            <person name="Haudenschild C."/>
            <person name="Kitzman J."/>
            <person name="Nakayama T."/>
            <person name="Izutsu Y."/>
            <person name="Robert J."/>
            <person name="Fortriede J."/>
            <person name="Burns K."/>
            <person name="Lotay V."/>
            <person name="Karimi K."/>
            <person name="Yasuoka Y."/>
            <person name="Dichmann D.S."/>
            <person name="Flajnik M.F."/>
            <person name="Houston D.W."/>
            <person name="Shendure J."/>
            <person name="DuPasquier L."/>
            <person name="Vize P.D."/>
            <person name="Zorn A.M."/>
            <person name="Ito M."/>
            <person name="Marcotte E.M."/>
            <person name="Wallingford J.B."/>
            <person name="Ito Y."/>
            <person name="Asashima M."/>
            <person name="Ueno N."/>
            <person name="Matsuda Y."/>
            <person name="Veenstra G.J."/>
            <person name="Fujiyama A."/>
            <person name="Harland R.M."/>
            <person name="Taira M."/>
            <person name="Rokhsar D.S."/>
        </authorList>
    </citation>
    <scope>NUCLEOTIDE SEQUENCE [LARGE SCALE GENOMIC DNA]</scope>
    <source>
        <strain evidence="2">J</strain>
    </source>
</reference>
<protein>
    <submittedName>
        <fullName evidence="1">Uncharacterized protein</fullName>
    </submittedName>
</protein>
<accession>A0A974HB93</accession>
<organism evidence="1 2">
    <name type="scientific">Xenopus laevis</name>
    <name type="common">African clawed frog</name>
    <dbReference type="NCBI Taxonomy" id="8355"/>
    <lineage>
        <taxon>Eukaryota</taxon>
        <taxon>Metazoa</taxon>
        <taxon>Chordata</taxon>
        <taxon>Craniata</taxon>
        <taxon>Vertebrata</taxon>
        <taxon>Euteleostomi</taxon>
        <taxon>Amphibia</taxon>
        <taxon>Batrachia</taxon>
        <taxon>Anura</taxon>
        <taxon>Pipoidea</taxon>
        <taxon>Pipidae</taxon>
        <taxon>Xenopodinae</taxon>
        <taxon>Xenopus</taxon>
        <taxon>Xenopus</taxon>
    </lineage>
</organism>